<evidence type="ECO:0000313" key="5">
    <source>
        <dbReference type="EMBL" id="AKM09519.1"/>
    </source>
</evidence>
<evidence type="ECO:0000256" key="1">
    <source>
        <dbReference type="ARBA" id="ARBA00001946"/>
    </source>
</evidence>
<dbReference type="GO" id="GO:0016787">
    <property type="term" value="F:hydrolase activity"/>
    <property type="evidence" value="ECO:0007669"/>
    <property type="project" value="UniProtKB-KW"/>
</dbReference>
<dbReference type="PANTHER" id="PTHR43046:SF14">
    <property type="entry name" value="MUTT_NUDIX FAMILY PROTEIN"/>
    <property type="match status" value="1"/>
</dbReference>
<comment type="similarity">
    <text evidence="3">Belongs to the Nudix hydrolase family.</text>
</comment>
<protein>
    <recommendedName>
        <fullName evidence="4">Nudix hydrolase domain-containing protein</fullName>
    </recommendedName>
</protein>
<dbReference type="AlphaFoldDB" id="A0A0G3XG04"/>
<dbReference type="STRING" id="1348774.AB433_05245"/>
<accession>A0A0G3XG04</accession>
<feature type="domain" description="Nudix hydrolase" evidence="4">
    <location>
        <begin position="43"/>
        <end position="166"/>
    </location>
</feature>
<sequence length="167" mass="18680">MRAAKWLVLPDIPFAGLIPAPLHRRLLRVAELVRRRWWAWRKPQMRGCAIVARRADGHVLMVRHSYRKRGEWHVPTGGVRKGEAPEVAARRELAEEVGVAAITLTTVHVEEIDLHGARNSVTVFAATYKGEPRADEREIAEIGFFAPDALPDAAPAWVRKYVAVAVG</sequence>
<comment type="cofactor">
    <cofactor evidence="1">
        <name>Mg(2+)</name>
        <dbReference type="ChEBI" id="CHEBI:18420"/>
    </cofactor>
</comment>
<evidence type="ECO:0000313" key="6">
    <source>
        <dbReference type="Proteomes" id="UP000035287"/>
    </source>
</evidence>
<keyword evidence="6" id="KW-1185">Reference proteome</keyword>
<dbReference type="KEGG" id="cna:AB433_05245"/>
<dbReference type="Proteomes" id="UP000035287">
    <property type="component" value="Chromosome"/>
</dbReference>
<dbReference type="PROSITE" id="PS51462">
    <property type="entry name" value="NUDIX"/>
    <property type="match status" value="1"/>
</dbReference>
<evidence type="ECO:0000259" key="4">
    <source>
        <dbReference type="PROSITE" id="PS51462"/>
    </source>
</evidence>
<keyword evidence="2 3" id="KW-0378">Hydrolase</keyword>
<dbReference type="InterPro" id="IPR000086">
    <property type="entry name" value="NUDIX_hydrolase_dom"/>
</dbReference>
<dbReference type="PRINTS" id="PR00502">
    <property type="entry name" value="NUDIXFAMILY"/>
</dbReference>
<dbReference type="SUPFAM" id="SSF55811">
    <property type="entry name" value="Nudix"/>
    <property type="match status" value="1"/>
</dbReference>
<name>A0A0G3XG04_9SPHN</name>
<organism evidence="5 6">
    <name type="scientific">Croceicoccus naphthovorans</name>
    <dbReference type="NCBI Taxonomy" id="1348774"/>
    <lineage>
        <taxon>Bacteria</taxon>
        <taxon>Pseudomonadati</taxon>
        <taxon>Pseudomonadota</taxon>
        <taxon>Alphaproteobacteria</taxon>
        <taxon>Sphingomonadales</taxon>
        <taxon>Erythrobacteraceae</taxon>
        <taxon>Croceicoccus</taxon>
    </lineage>
</organism>
<proteinExistence type="inferred from homology"/>
<dbReference type="InterPro" id="IPR015797">
    <property type="entry name" value="NUDIX_hydrolase-like_dom_sf"/>
</dbReference>
<evidence type="ECO:0000256" key="3">
    <source>
        <dbReference type="RuleBase" id="RU003476"/>
    </source>
</evidence>
<dbReference type="PROSITE" id="PS00893">
    <property type="entry name" value="NUDIX_BOX"/>
    <property type="match status" value="1"/>
</dbReference>
<evidence type="ECO:0000256" key="2">
    <source>
        <dbReference type="ARBA" id="ARBA00022801"/>
    </source>
</evidence>
<dbReference type="InterPro" id="IPR020476">
    <property type="entry name" value="Nudix_hydrolase"/>
</dbReference>
<gene>
    <name evidence="5" type="ORF">AB433_05245</name>
</gene>
<reference evidence="5 6" key="1">
    <citation type="submission" date="2015-06" db="EMBL/GenBank/DDBJ databases">
        <authorList>
            <person name="Zeng Y."/>
            <person name="Huang Y."/>
        </authorList>
    </citation>
    <scope>NUCLEOTIDE SEQUENCE [LARGE SCALE GENOMIC DNA]</scope>
    <source>
        <strain evidence="5 6">PQ-2</strain>
    </source>
</reference>
<dbReference type="EMBL" id="CP011770">
    <property type="protein sequence ID" value="AKM09519.1"/>
    <property type="molecule type" value="Genomic_DNA"/>
</dbReference>
<dbReference type="InterPro" id="IPR020084">
    <property type="entry name" value="NUDIX_hydrolase_CS"/>
</dbReference>
<dbReference type="Gene3D" id="3.90.79.10">
    <property type="entry name" value="Nucleoside Triphosphate Pyrophosphohydrolase"/>
    <property type="match status" value="1"/>
</dbReference>
<dbReference type="Pfam" id="PF00293">
    <property type="entry name" value="NUDIX"/>
    <property type="match status" value="1"/>
</dbReference>
<dbReference type="PANTHER" id="PTHR43046">
    <property type="entry name" value="GDP-MANNOSE MANNOSYL HYDROLASE"/>
    <property type="match status" value="1"/>
</dbReference>